<dbReference type="InterPro" id="IPR038729">
    <property type="entry name" value="Rad50/SbcC_AAA"/>
</dbReference>
<protein>
    <recommendedName>
        <fullName evidence="3">Nuclease SbcCD subunit C</fullName>
    </recommendedName>
</protein>
<evidence type="ECO:0000256" key="4">
    <source>
        <dbReference type="SAM" id="Coils"/>
    </source>
</evidence>
<dbReference type="AlphaFoldDB" id="A0A919XQ23"/>
<evidence type="ECO:0000256" key="3">
    <source>
        <dbReference type="ARBA" id="ARBA00013368"/>
    </source>
</evidence>
<comment type="caution">
    <text evidence="7">The sequence shown here is derived from an EMBL/GenBank/DDBJ whole genome shotgun (WGS) entry which is preliminary data.</text>
</comment>
<reference evidence="7" key="1">
    <citation type="submission" date="2021-03" db="EMBL/GenBank/DDBJ databases">
        <title>Antimicrobial resistance genes in bacteria isolated from Japanese honey, and their potential for conferring macrolide and lincosamide resistance in the American foulbrood pathogen Paenibacillus larvae.</title>
        <authorList>
            <person name="Okamoto M."/>
            <person name="Kumagai M."/>
            <person name="Kanamori H."/>
            <person name="Takamatsu D."/>
        </authorList>
    </citation>
    <scope>NUCLEOTIDE SEQUENCE</scope>
    <source>
        <strain evidence="7">J2TS6</strain>
    </source>
</reference>
<feature type="compositionally biased region" description="Basic and acidic residues" evidence="5">
    <location>
        <begin position="812"/>
        <end position="831"/>
    </location>
</feature>
<sequence>MKPIQLKLSGLQSYREMQQIDFEGLCDMGLFGIFGPTGSGKSTLLDAMTLALYGKVERAANGTQGIMNHSEDTLFVSFCFELASAEGKRRFRVERRFKRTGDLSVSNTLSRFIEITADGETVIADKLAEVTRCVEDKIGLKMDDFTRAVVLPQGKFAEFLSLKGSERRQMLQRLFHLEQYGDQLGIKLSRRVKENDGALKAVEAEQQGLGDAGEDALQAAEGRLKDAVAQAEAIRKKLHALNREAEEKGKIRERQLEKERKQAQLEQLRALEPEMQRLEQLLAKSAASSAMMPALALLRESLQDREKKEAEVAALQTAAAQAEQDAEKACSADDAAQEALAAGEPKLLQRQEQLEQAVLLQKERDGLRTLVAGLERQQKESADGMQELRQLLAKEQELLNRGAQKQADLQEKLGELEVTAKERSLVQRALELRQHLRSAEERLHQARNEYEQQKEKSEALRKKRELAGRELGELQEKEKQLASGISALLSQAGLENKQTEQALREAEHAELRLREEFRQHELRSLSLALAAELHDGRPCPVCGSLEHPAPVLPEEAAAARDEHLPQQLQRAKNRLQEVKYAQLQLIHEGTGLLGAAGLPAAESGALQAAAAAEQAEAPEAFDMFSAQAWDKRVLELERSRETFASALHHAKQESSGLAERREALRQQSLQLDAEAAAADSLLKRLEENADRLSEEIGRLKAGWAEELRELPFDEVESRWSQVQRKDREAEEVKERLRKSVPFLDEKKQAVQSLERDVLEAEKRLIQLEAELRGKRELLAEKQERLHAWIGDRQAEALLEACARELKTLRETAAEAKRRRQSAEQAKHESAKAHAMAQQAAASAASHHEAAARRWEALLAESPFATAAEVEESYLPAPESEQLAAKVRQHREGERDLLAAVRHIEEQLSGSTLTEEEWLNVSRELASAREADEEALRMKARAERDLEDVKKRHLRWMELEKLRAERQHEADKLAKLQSCLRGNAFVEYIAEEQLMQVSRSASQRLAFLTKQRYALEVDSGGGFLIRDDANGGVRRPVSTLSGGETFLTSLSLALALSAQIQLRGQYPLQFFFLDEGFGTLDPELLETVISSLERLHNDHLSVGVISHVPELRARLPRKLVVIPADEAGGGSKIAVEQL</sequence>
<feature type="domain" description="Rad50/SbcC-type AAA" evidence="6">
    <location>
        <begin position="5"/>
        <end position="276"/>
    </location>
</feature>
<evidence type="ECO:0000256" key="1">
    <source>
        <dbReference type="ARBA" id="ARBA00006930"/>
    </source>
</evidence>
<dbReference type="PANTHER" id="PTHR32114:SF2">
    <property type="entry name" value="ABC TRANSPORTER ABCH.3"/>
    <property type="match status" value="1"/>
</dbReference>
<keyword evidence="8" id="KW-1185">Reference proteome</keyword>
<feature type="region of interest" description="Disordered" evidence="5">
    <location>
        <begin position="812"/>
        <end position="846"/>
    </location>
</feature>
<evidence type="ECO:0000313" key="8">
    <source>
        <dbReference type="Proteomes" id="UP000679779"/>
    </source>
</evidence>
<dbReference type="PANTHER" id="PTHR32114">
    <property type="entry name" value="ABC TRANSPORTER ABCH.3"/>
    <property type="match status" value="1"/>
</dbReference>
<feature type="coiled-coil region" evidence="4">
    <location>
        <begin position="924"/>
        <end position="978"/>
    </location>
</feature>
<feature type="coiled-coil region" evidence="4">
    <location>
        <begin position="374"/>
        <end position="405"/>
    </location>
</feature>
<comment type="similarity">
    <text evidence="1">Belongs to the SMC family. SbcC subfamily.</text>
</comment>
<dbReference type="GO" id="GO:0006302">
    <property type="term" value="P:double-strand break repair"/>
    <property type="evidence" value="ECO:0007669"/>
    <property type="project" value="InterPro"/>
</dbReference>
<dbReference type="GO" id="GO:0016887">
    <property type="term" value="F:ATP hydrolysis activity"/>
    <property type="evidence" value="ECO:0007669"/>
    <property type="project" value="InterPro"/>
</dbReference>
<gene>
    <name evidence="7" type="primary">sbcC</name>
    <name evidence="7" type="ORF">J2TS6_52990</name>
</gene>
<name>A0A919XQ23_9BACL</name>
<organism evidence="7 8">
    <name type="scientific">Paenibacillus albilobatus</name>
    <dbReference type="NCBI Taxonomy" id="2716884"/>
    <lineage>
        <taxon>Bacteria</taxon>
        <taxon>Bacillati</taxon>
        <taxon>Bacillota</taxon>
        <taxon>Bacilli</taxon>
        <taxon>Bacillales</taxon>
        <taxon>Paenibacillaceae</taxon>
        <taxon>Paenibacillus</taxon>
    </lineage>
</organism>
<feature type="coiled-coil region" evidence="4">
    <location>
        <begin position="429"/>
        <end position="523"/>
    </location>
</feature>
<feature type="coiled-coil region" evidence="4">
    <location>
        <begin position="298"/>
        <end position="332"/>
    </location>
</feature>
<dbReference type="EMBL" id="BORQ01000008">
    <property type="protein sequence ID" value="GIO34158.1"/>
    <property type="molecule type" value="Genomic_DNA"/>
</dbReference>
<dbReference type="InterPro" id="IPR027417">
    <property type="entry name" value="P-loop_NTPase"/>
</dbReference>
<evidence type="ECO:0000313" key="7">
    <source>
        <dbReference type="EMBL" id="GIO34158.1"/>
    </source>
</evidence>
<dbReference type="SUPFAM" id="SSF52540">
    <property type="entry name" value="P-loop containing nucleoside triphosphate hydrolases"/>
    <property type="match status" value="1"/>
</dbReference>
<evidence type="ECO:0000256" key="2">
    <source>
        <dbReference type="ARBA" id="ARBA00011322"/>
    </source>
</evidence>
<dbReference type="Pfam" id="PF13476">
    <property type="entry name" value="AAA_23"/>
    <property type="match status" value="1"/>
</dbReference>
<accession>A0A919XQ23</accession>
<evidence type="ECO:0000259" key="6">
    <source>
        <dbReference type="Pfam" id="PF13476"/>
    </source>
</evidence>
<dbReference type="Pfam" id="PF13558">
    <property type="entry name" value="SbcC_Walker_B"/>
    <property type="match status" value="1"/>
</dbReference>
<feature type="coiled-coil region" evidence="4">
    <location>
        <begin position="647"/>
        <end position="702"/>
    </location>
</feature>
<comment type="subunit">
    <text evidence="2">Heterodimer of SbcC and SbcD.</text>
</comment>
<feature type="coiled-coil region" evidence="4">
    <location>
        <begin position="217"/>
        <end position="271"/>
    </location>
</feature>
<evidence type="ECO:0000256" key="5">
    <source>
        <dbReference type="SAM" id="MobiDB-lite"/>
    </source>
</evidence>
<dbReference type="Gene3D" id="3.40.50.300">
    <property type="entry name" value="P-loop containing nucleotide triphosphate hydrolases"/>
    <property type="match status" value="2"/>
</dbReference>
<keyword evidence="4" id="KW-0175">Coiled coil</keyword>
<dbReference type="Proteomes" id="UP000679779">
    <property type="component" value="Unassembled WGS sequence"/>
</dbReference>
<proteinExistence type="inferred from homology"/>
<dbReference type="RefSeq" id="WP_160043353.1">
    <property type="nucleotide sequence ID" value="NZ_BORQ01000008.1"/>
</dbReference>
<feature type="compositionally biased region" description="Low complexity" evidence="5">
    <location>
        <begin position="832"/>
        <end position="844"/>
    </location>
</feature>